<name>T1G2H3_HELRO</name>
<reference evidence="6" key="1">
    <citation type="submission" date="2012-12" db="EMBL/GenBank/DDBJ databases">
        <authorList>
            <person name="Hellsten U."/>
            <person name="Grimwood J."/>
            <person name="Chapman J.A."/>
            <person name="Shapiro H."/>
            <person name="Aerts A."/>
            <person name="Otillar R.P."/>
            <person name="Terry A.Y."/>
            <person name="Boore J.L."/>
            <person name="Simakov O."/>
            <person name="Marletaz F."/>
            <person name="Cho S.-J."/>
            <person name="Edsinger-Gonzales E."/>
            <person name="Havlak P."/>
            <person name="Kuo D.-H."/>
            <person name="Larsson T."/>
            <person name="Lv J."/>
            <person name="Arendt D."/>
            <person name="Savage R."/>
            <person name="Osoegawa K."/>
            <person name="de Jong P."/>
            <person name="Lindberg D.R."/>
            <person name="Seaver E.C."/>
            <person name="Weisblat D.A."/>
            <person name="Putnam N.H."/>
            <person name="Grigoriev I.V."/>
            <person name="Rokhsar D.S."/>
        </authorList>
    </citation>
    <scope>NUCLEOTIDE SEQUENCE</scope>
</reference>
<dbReference type="Gene3D" id="2.30.30.40">
    <property type="entry name" value="SH3 Domains"/>
    <property type="match status" value="2"/>
</dbReference>
<evidence type="ECO:0000313" key="6">
    <source>
        <dbReference type="Proteomes" id="UP000015101"/>
    </source>
</evidence>
<organism evidence="5 6">
    <name type="scientific">Helobdella robusta</name>
    <name type="common">Californian leech</name>
    <dbReference type="NCBI Taxonomy" id="6412"/>
    <lineage>
        <taxon>Eukaryota</taxon>
        <taxon>Metazoa</taxon>
        <taxon>Spiralia</taxon>
        <taxon>Lophotrochozoa</taxon>
        <taxon>Annelida</taxon>
        <taxon>Clitellata</taxon>
        <taxon>Hirudinea</taxon>
        <taxon>Rhynchobdellida</taxon>
        <taxon>Glossiphoniidae</taxon>
        <taxon>Helobdella</taxon>
    </lineage>
</organism>
<feature type="domain" description="SH3" evidence="3">
    <location>
        <begin position="1"/>
        <end position="53"/>
    </location>
</feature>
<dbReference type="Pfam" id="PF07653">
    <property type="entry name" value="SH3_2"/>
    <property type="match status" value="2"/>
</dbReference>
<dbReference type="InParanoid" id="T1G2H3"/>
<keyword evidence="1 2" id="KW-0728">SH3 domain</keyword>
<dbReference type="OrthoDB" id="4158657at2759"/>
<dbReference type="PANTHER" id="PTHR14234">
    <property type="entry name" value="RIM BINDING PROTEIN-RELATED"/>
    <property type="match status" value="1"/>
</dbReference>
<dbReference type="PANTHER" id="PTHR14234:SF19">
    <property type="entry name" value="RIM-BINDING PROTEIN, ISOFORM F"/>
    <property type="match status" value="1"/>
</dbReference>
<dbReference type="SUPFAM" id="SSF50044">
    <property type="entry name" value="SH3-domain"/>
    <property type="match status" value="2"/>
</dbReference>
<dbReference type="InterPro" id="IPR040325">
    <property type="entry name" value="RIMBP1/2/3"/>
</dbReference>
<feature type="domain" description="SH3" evidence="3">
    <location>
        <begin position="88"/>
        <end position="155"/>
    </location>
</feature>
<proteinExistence type="predicted"/>
<dbReference type="InterPro" id="IPR036028">
    <property type="entry name" value="SH3-like_dom_sf"/>
</dbReference>
<dbReference type="PROSITE" id="PS50002">
    <property type="entry name" value="SH3"/>
    <property type="match status" value="2"/>
</dbReference>
<evidence type="ECO:0000313" key="4">
    <source>
        <dbReference type="EMBL" id="ESO07550.1"/>
    </source>
</evidence>
<accession>T1G2H3</accession>
<dbReference type="Proteomes" id="UP000015101">
    <property type="component" value="Unassembled WGS sequence"/>
</dbReference>
<dbReference type="CTD" id="20215271"/>
<dbReference type="GeneID" id="20215271"/>
<sequence>MSPNPDASEVELKFREGQIIKIYGKKDEDGFFVGEAGGRRGLVPCNMVSEVQVDDPIVVDELLQESKRQINCSVLRANSEFSSRAPSVDVQMAVALYDYNPHELSPNDDVEQELSFRKGDLIGIVGDVDDDGFYYGRLNDRSGLVPSNFIRPLVNQTNV</sequence>
<dbReference type="STRING" id="6412.T1G2H3"/>
<dbReference type="HOGENOM" id="CLU_061098_0_0_1"/>
<evidence type="ECO:0000256" key="1">
    <source>
        <dbReference type="ARBA" id="ARBA00022443"/>
    </source>
</evidence>
<dbReference type="RefSeq" id="XP_009014161.1">
    <property type="nucleotide sequence ID" value="XM_009015913.1"/>
</dbReference>
<dbReference type="EnsemblMetazoa" id="HelroT76240">
    <property type="protein sequence ID" value="HelroP76240"/>
    <property type="gene ID" value="HelroG76240"/>
</dbReference>
<keyword evidence="6" id="KW-1185">Reference proteome</keyword>
<evidence type="ECO:0000256" key="2">
    <source>
        <dbReference type="PROSITE-ProRule" id="PRU00192"/>
    </source>
</evidence>
<dbReference type="eggNOG" id="KOG3632">
    <property type="taxonomic scope" value="Eukaryota"/>
</dbReference>
<dbReference type="InterPro" id="IPR001452">
    <property type="entry name" value="SH3_domain"/>
</dbReference>
<dbReference type="KEGG" id="hro:HELRODRAFT_76240"/>
<dbReference type="SMART" id="SM00326">
    <property type="entry name" value="SH3"/>
    <property type="match status" value="2"/>
</dbReference>
<protein>
    <recommendedName>
        <fullName evidence="3">SH3 domain-containing protein</fullName>
    </recommendedName>
</protein>
<dbReference type="EMBL" id="AMQM01003473">
    <property type="status" value="NOT_ANNOTATED_CDS"/>
    <property type="molecule type" value="Genomic_DNA"/>
</dbReference>
<dbReference type="FunFam" id="2.30.30.40:FF:000023">
    <property type="entry name" value="RIMS-binding protein 2 isoform F"/>
    <property type="match status" value="1"/>
</dbReference>
<evidence type="ECO:0000313" key="5">
    <source>
        <dbReference type="EnsemblMetazoa" id="HelroP76240"/>
    </source>
</evidence>
<reference evidence="5" key="3">
    <citation type="submission" date="2015-06" db="UniProtKB">
        <authorList>
            <consortium name="EnsemblMetazoa"/>
        </authorList>
    </citation>
    <scope>IDENTIFICATION</scope>
</reference>
<evidence type="ECO:0000259" key="3">
    <source>
        <dbReference type="PROSITE" id="PS50002"/>
    </source>
</evidence>
<dbReference type="AlphaFoldDB" id="T1G2H3"/>
<reference evidence="4 6" key="2">
    <citation type="journal article" date="2013" name="Nature">
        <title>Insights into bilaterian evolution from three spiralian genomes.</title>
        <authorList>
            <person name="Simakov O."/>
            <person name="Marletaz F."/>
            <person name="Cho S.J."/>
            <person name="Edsinger-Gonzales E."/>
            <person name="Havlak P."/>
            <person name="Hellsten U."/>
            <person name="Kuo D.H."/>
            <person name="Larsson T."/>
            <person name="Lv J."/>
            <person name="Arendt D."/>
            <person name="Savage R."/>
            <person name="Osoegawa K."/>
            <person name="de Jong P."/>
            <person name="Grimwood J."/>
            <person name="Chapman J.A."/>
            <person name="Shapiro H."/>
            <person name="Aerts A."/>
            <person name="Otillar R.P."/>
            <person name="Terry A.Y."/>
            <person name="Boore J.L."/>
            <person name="Grigoriev I.V."/>
            <person name="Lindberg D.R."/>
            <person name="Seaver E.C."/>
            <person name="Weisblat D.A."/>
            <person name="Putnam N.H."/>
            <person name="Rokhsar D.S."/>
        </authorList>
    </citation>
    <scope>NUCLEOTIDE SEQUENCE</scope>
</reference>
<dbReference type="EMBL" id="KB096183">
    <property type="protein sequence ID" value="ESO07550.1"/>
    <property type="molecule type" value="Genomic_DNA"/>
</dbReference>
<dbReference type="PRINTS" id="PR00452">
    <property type="entry name" value="SH3DOMAIN"/>
</dbReference>
<dbReference type="FunFam" id="2.30.30.40:FF:000016">
    <property type="entry name" value="RIMS-binding protein 2 isoform X2"/>
    <property type="match status" value="1"/>
</dbReference>
<dbReference type="OMA" id="NSPNMDS"/>
<gene>
    <name evidence="5" type="primary">20215271</name>
    <name evidence="4" type="ORF">HELRODRAFT_76240</name>
</gene>